<evidence type="ECO:0000313" key="1">
    <source>
        <dbReference type="EMBL" id="KYK56507.1"/>
    </source>
</evidence>
<dbReference type="RefSeq" id="XP_040655859.1">
    <property type="nucleotide sequence ID" value="XM_040800826.1"/>
</dbReference>
<dbReference type="STRING" id="98403.A0A151GH99"/>
<dbReference type="PANTHER" id="PTHR35605">
    <property type="entry name" value="ECP2 EFFECTOR PROTEIN DOMAIN-CONTAINING PROTEIN-RELATED"/>
    <property type="match status" value="1"/>
</dbReference>
<name>A0A151GH99_DRECN</name>
<dbReference type="InParanoid" id="A0A151GH99"/>
<dbReference type="AlphaFoldDB" id="A0A151GH99"/>
<sequence>MQSTHLIGFLSLPLAPGNGRAVAHPAHDPVTPPSMVKFTTGNTTVLHGTAQQVRAEALLDWHAPSASMSTIDRSAGPFDKIKGHIELHCNTFPLADHRAIYEARMDLNSWQWDHVQPTLPAGPRKCGQVSCSSGAAIWWCNDEPTTKTLGSYRDIVNGADFITAVCGEAMYSGQIFHPQNWNVIVQSGDC</sequence>
<gene>
    <name evidence="1" type="ORF">DCS_03507</name>
</gene>
<evidence type="ECO:0000313" key="2">
    <source>
        <dbReference type="Proteomes" id="UP000076580"/>
    </source>
</evidence>
<proteinExistence type="predicted"/>
<dbReference type="Proteomes" id="UP000076580">
    <property type="component" value="Chromosome 02"/>
</dbReference>
<dbReference type="EMBL" id="LAYC01000002">
    <property type="protein sequence ID" value="KYK56507.1"/>
    <property type="molecule type" value="Genomic_DNA"/>
</dbReference>
<accession>A0A151GH99</accession>
<dbReference type="PANTHER" id="PTHR35605:SF1">
    <property type="entry name" value="ECP2 EFFECTOR PROTEIN DOMAIN-CONTAINING PROTEIN-RELATED"/>
    <property type="match status" value="1"/>
</dbReference>
<reference evidence="1 2" key="1">
    <citation type="journal article" date="2016" name="Sci. Rep.">
        <title>Insights into Adaptations to a Near-Obligate Nematode Endoparasitic Lifestyle from the Finished Genome of Drechmeria coniospora.</title>
        <authorList>
            <person name="Zhang L."/>
            <person name="Zhou Z."/>
            <person name="Guo Q."/>
            <person name="Fokkens L."/>
            <person name="Miskei M."/>
            <person name="Pocsi I."/>
            <person name="Zhang W."/>
            <person name="Chen M."/>
            <person name="Wang L."/>
            <person name="Sun Y."/>
            <person name="Donzelli B.G."/>
            <person name="Gibson D.M."/>
            <person name="Nelson D.R."/>
            <person name="Luo J.G."/>
            <person name="Rep M."/>
            <person name="Liu H."/>
            <person name="Yang S."/>
            <person name="Wang J."/>
            <person name="Krasnoff S.B."/>
            <person name="Xu Y."/>
            <person name="Molnar I."/>
            <person name="Lin M."/>
        </authorList>
    </citation>
    <scope>NUCLEOTIDE SEQUENCE [LARGE SCALE GENOMIC DNA]</scope>
    <source>
        <strain evidence="1 2">ARSEF 6962</strain>
    </source>
</reference>
<comment type="caution">
    <text evidence="1">The sequence shown here is derived from an EMBL/GenBank/DDBJ whole genome shotgun (WGS) entry which is preliminary data.</text>
</comment>
<keyword evidence="2" id="KW-1185">Reference proteome</keyword>
<protein>
    <submittedName>
        <fullName evidence="1">Uncharacterized protein</fullName>
    </submittedName>
</protein>
<organism evidence="1 2">
    <name type="scientific">Drechmeria coniospora</name>
    <name type="common">Nematophagous fungus</name>
    <name type="synonym">Meria coniospora</name>
    <dbReference type="NCBI Taxonomy" id="98403"/>
    <lineage>
        <taxon>Eukaryota</taxon>
        <taxon>Fungi</taxon>
        <taxon>Dikarya</taxon>
        <taxon>Ascomycota</taxon>
        <taxon>Pezizomycotina</taxon>
        <taxon>Sordariomycetes</taxon>
        <taxon>Hypocreomycetidae</taxon>
        <taxon>Hypocreales</taxon>
        <taxon>Ophiocordycipitaceae</taxon>
        <taxon>Drechmeria</taxon>
    </lineage>
</organism>
<dbReference type="GeneID" id="63716150"/>